<dbReference type="Proteomes" id="UP000034961">
    <property type="component" value="Unassembled WGS sequence"/>
</dbReference>
<evidence type="ECO:0000313" key="2">
    <source>
        <dbReference type="Proteomes" id="UP000034961"/>
    </source>
</evidence>
<organism evidence="1 2">
    <name type="scientific">Candidatus Roizmanbacteria bacterium GW2011_GWA1_41_13</name>
    <dbReference type="NCBI Taxonomy" id="1618474"/>
    <lineage>
        <taxon>Bacteria</taxon>
        <taxon>Candidatus Roizmaniibacteriota</taxon>
    </lineage>
</organism>
<evidence type="ECO:0008006" key="3">
    <source>
        <dbReference type="Google" id="ProtNLM"/>
    </source>
</evidence>
<evidence type="ECO:0000313" key="1">
    <source>
        <dbReference type="EMBL" id="KKR94801.1"/>
    </source>
</evidence>
<gene>
    <name evidence="1" type="ORF">UU41_C0003G0020</name>
</gene>
<name>A0A0G0V511_9BACT</name>
<dbReference type="Pfam" id="PF13366">
    <property type="entry name" value="PDDEXK_3"/>
    <property type="match status" value="1"/>
</dbReference>
<protein>
    <recommendedName>
        <fullName evidence="3">GxxExxY protein</fullName>
    </recommendedName>
</protein>
<dbReference type="AlphaFoldDB" id="A0A0G0V511"/>
<dbReference type="NCBIfam" id="TIGR04256">
    <property type="entry name" value="GxxExxY"/>
    <property type="match status" value="1"/>
</dbReference>
<dbReference type="InterPro" id="IPR026350">
    <property type="entry name" value="GxxExxY"/>
</dbReference>
<dbReference type="EMBL" id="LCAN01000003">
    <property type="protein sequence ID" value="KKR94801.1"/>
    <property type="molecule type" value="Genomic_DNA"/>
</dbReference>
<sequence>MRNHANDANSTALVYKELSYKITGVCFKVHQSLGRFCREKQYCDQLEKEFTLAQLLYKREYDLSNDKEDVITGNIVDFLIENKIVLDAKAKKFITKEDYFQMMRYLRIANIKLGLIVNFRNTFLKPKRVLYSQYYS</sequence>
<accession>A0A0G0V511</accession>
<proteinExistence type="predicted"/>
<reference evidence="1 2" key="1">
    <citation type="journal article" date="2015" name="Nature">
        <title>rRNA introns, odd ribosomes, and small enigmatic genomes across a large radiation of phyla.</title>
        <authorList>
            <person name="Brown C.T."/>
            <person name="Hug L.A."/>
            <person name="Thomas B.C."/>
            <person name="Sharon I."/>
            <person name="Castelle C.J."/>
            <person name="Singh A."/>
            <person name="Wilkins M.J."/>
            <person name="Williams K.H."/>
            <person name="Banfield J.F."/>
        </authorList>
    </citation>
    <scope>NUCLEOTIDE SEQUENCE [LARGE SCALE GENOMIC DNA]</scope>
</reference>
<comment type="caution">
    <text evidence="1">The sequence shown here is derived from an EMBL/GenBank/DDBJ whole genome shotgun (WGS) entry which is preliminary data.</text>
</comment>